<comment type="caution">
    <text evidence="1">The sequence shown here is derived from an EMBL/GenBank/DDBJ whole genome shotgun (WGS) entry which is preliminary data.</text>
</comment>
<protein>
    <recommendedName>
        <fullName evidence="3">Flotillin-like</fullName>
    </recommendedName>
</protein>
<proteinExistence type="predicted"/>
<dbReference type="EMBL" id="CABITT030000005">
    <property type="protein sequence ID" value="VVB06475.1"/>
    <property type="molecule type" value="Genomic_DNA"/>
</dbReference>
<gene>
    <name evidence="1" type="ORF">ANE_LOCUS16919</name>
</gene>
<accession>A0A565BYJ3</accession>
<evidence type="ECO:0000313" key="1">
    <source>
        <dbReference type="EMBL" id="VVB06475.1"/>
    </source>
</evidence>
<reference evidence="1" key="1">
    <citation type="submission" date="2019-07" db="EMBL/GenBank/DDBJ databases">
        <authorList>
            <person name="Dittberner H."/>
        </authorList>
    </citation>
    <scope>NUCLEOTIDE SEQUENCE [LARGE SCALE GENOMIC DNA]</scope>
</reference>
<evidence type="ECO:0008006" key="3">
    <source>
        <dbReference type="Google" id="ProtNLM"/>
    </source>
</evidence>
<sequence>MEATNKAKAAEIGVESKIISTKRLGEGTKEEIKKQAEAMRAAADVAFYSKQNDAEELMANTEGFVT</sequence>
<dbReference type="AlphaFoldDB" id="A0A565BYJ3"/>
<dbReference type="Proteomes" id="UP000489600">
    <property type="component" value="Unassembled WGS sequence"/>
</dbReference>
<keyword evidence="2" id="KW-1185">Reference proteome</keyword>
<organism evidence="1 2">
    <name type="scientific">Arabis nemorensis</name>
    <dbReference type="NCBI Taxonomy" id="586526"/>
    <lineage>
        <taxon>Eukaryota</taxon>
        <taxon>Viridiplantae</taxon>
        <taxon>Streptophyta</taxon>
        <taxon>Embryophyta</taxon>
        <taxon>Tracheophyta</taxon>
        <taxon>Spermatophyta</taxon>
        <taxon>Magnoliopsida</taxon>
        <taxon>eudicotyledons</taxon>
        <taxon>Gunneridae</taxon>
        <taxon>Pentapetalae</taxon>
        <taxon>rosids</taxon>
        <taxon>malvids</taxon>
        <taxon>Brassicales</taxon>
        <taxon>Brassicaceae</taxon>
        <taxon>Arabideae</taxon>
        <taxon>Arabis</taxon>
    </lineage>
</organism>
<evidence type="ECO:0000313" key="2">
    <source>
        <dbReference type="Proteomes" id="UP000489600"/>
    </source>
</evidence>
<name>A0A565BYJ3_9BRAS</name>